<evidence type="ECO:0000259" key="3">
    <source>
        <dbReference type="Pfam" id="PF00188"/>
    </source>
</evidence>
<dbReference type="InterPro" id="IPR035940">
    <property type="entry name" value="CAP_sf"/>
</dbReference>
<dbReference type="Pfam" id="PF00188">
    <property type="entry name" value="CAP"/>
    <property type="match status" value="1"/>
</dbReference>
<evidence type="ECO:0000256" key="2">
    <source>
        <dbReference type="SAM" id="SignalP"/>
    </source>
</evidence>
<organism evidence="4 5">
    <name type="scientific">Paenibacillus gansuensis</name>
    <dbReference type="NCBI Taxonomy" id="306542"/>
    <lineage>
        <taxon>Bacteria</taxon>
        <taxon>Bacillati</taxon>
        <taxon>Bacillota</taxon>
        <taxon>Bacilli</taxon>
        <taxon>Bacillales</taxon>
        <taxon>Paenibacillaceae</taxon>
        <taxon>Paenibacillus</taxon>
    </lineage>
</organism>
<dbReference type="InterPro" id="IPR014044">
    <property type="entry name" value="CAP_dom"/>
</dbReference>
<dbReference type="EMBL" id="JBHUME010000005">
    <property type="protein sequence ID" value="MFD2611779.1"/>
    <property type="molecule type" value="Genomic_DNA"/>
</dbReference>
<comment type="caution">
    <text evidence="4">The sequence shown here is derived from an EMBL/GenBank/DDBJ whole genome shotgun (WGS) entry which is preliminary data.</text>
</comment>
<feature type="chain" id="PRO_5047423580" evidence="2">
    <location>
        <begin position="29"/>
        <end position="255"/>
    </location>
</feature>
<dbReference type="PANTHER" id="PTHR31157">
    <property type="entry name" value="SCP DOMAIN-CONTAINING PROTEIN"/>
    <property type="match status" value="1"/>
</dbReference>
<feature type="region of interest" description="Disordered" evidence="1">
    <location>
        <begin position="78"/>
        <end position="132"/>
    </location>
</feature>
<gene>
    <name evidence="4" type="ORF">ACFSUF_05005</name>
</gene>
<feature type="domain" description="SCP" evidence="3">
    <location>
        <begin position="143"/>
        <end position="250"/>
    </location>
</feature>
<evidence type="ECO:0000313" key="4">
    <source>
        <dbReference type="EMBL" id="MFD2611779.1"/>
    </source>
</evidence>
<protein>
    <submittedName>
        <fullName evidence="4">CAP domain-containing protein</fullName>
    </submittedName>
</protein>
<dbReference type="NCBIfam" id="TIGR02909">
    <property type="entry name" value="spore_YkwD"/>
    <property type="match status" value="1"/>
</dbReference>
<evidence type="ECO:0000313" key="5">
    <source>
        <dbReference type="Proteomes" id="UP001597541"/>
    </source>
</evidence>
<feature type="compositionally biased region" description="Pro residues" evidence="1">
    <location>
        <begin position="82"/>
        <end position="108"/>
    </location>
</feature>
<dbReference type="RefSeq" id="WP_377600752.1">
    <property type="nucleotide sequence ID" value="NZ_JBHUME010000005.1"/>
</dbReference>
<evidence type="ECO:0000256" key="1">
    <source>
        <dbReference type="SAM" id="MobiDB-lite"/>
    </source>
</evidence>
<feature type="signal peptide" evidence="2">
    <location>
        <begin position="1"/>
        <end position="28"/>
    </location>
</feature>
<proteinExistence type="predicted"/>
<dbReference type="InterPro" id="IPR014258">
    <property type="entry name" value="CAP_domain_YkwD-like"/>
</dbReference>
<dbReference type="PANTHER" id="PTHR31157:SF1">
    <property type="entry name" value="SCP DOMAIN-CONTAINING PROTEIN"/>
    <property type="match status" value="1"/>
</dbReference>
<sequence>MKLLDLKKMALTGVIALTPVLGAGAAFAETGTPAVQTYQVKVNSNLYTVAVNPQMLHPDLVWPGFIVKLPQLQQPVVQQPVKPQPIPQKPAVPQPAPQKPVPQKPPVQKPVEQPAVQQPTAPKPVPQQPVASADSSYVKEVVSLVNQERAKAGLKPVAFDTALSKMAHDKAVDMYNKNYFDHNSPTYGSPFDMMNSYGIKYSTAGENIAKGQQSPQQVMNDWMNSPGHRANILNGSFTKIGVGYYQGEWVQEFIG</sequence>
<keyword evidence="2" id="KW-0732">Signal</keyword>
<dbReference type="Proteomes" id="UP001597541">
    <property type="component" value="Unassembled WGS sequence"/>
</dbReference>
<reference evidence="5" key="1">
    <citation type="journal article" date="2019" name="Int. J. Syst. Evol. Microbiol.">
        <title>The Global Catalogue of Microorganisms (GCM) 10K type strain sequencing project: providing services to taxonomists for standard genome sequencing and annotation.</title>
        <authorList>
            <consortium name="The Broad Institute Genomics Platform"/>
            <consortium name="The Broad Institute Genome Sequencing Center for Infectious Disease"/>
            <person name="Wu L."/>
            <person name="Ma J."/>
        </authorList>
    </citation>
    <scope>NUCLEOTIDE SEQUENCE [LARGE SCALE GENOMIC DNA]</scope>
    <source>
        <strain evidence="5">KCTC 3950</strain>
    </source>
</reference>
<feature type="compositionally biased region" description="Low complexity" evidence="1">
    <location>
        <begin position="109"/>
        <end position="119"/>
    </location>
</feature>
<name>A0ABW5PBA0_9BACL</name>
<dbReference type="Gene3D" id="3.40.33.10">
    <property type="entry name" value="CAP"/>
    <property type="match status" value="1"/>
</dbReference>
<accession>A0ABW5PBA0</accession>
<dbReference type="SUPFAM" id="SSF55797">
    <property type="entry name" value="PR-1-like"/>
    <property type="match status" value="1"/>
</dbReference>
<keyword evidence="5" id="KW-1185">Reference proteome</keyword>
<dbReference type="CDD" id="cd05379">
    <property type="entry name" value="CAP_bacterial"/>
    <property type="match status" value="1"/>
</dbReference>